<evidence type="ECO:0000256" key="8">
    <source>
        <dbReference type="ARBA" id="ARBA00023077"/>
    </source>
</evidence>
<keyword evidence="8 12" id="KW-0798">TonB box</keyword>
<keyword evidence="2 11" id="KW-0813">Transport</keyword>
<dbReference type="Proteomes" id="UP000321464">
    <property type="component" value="Unassembled WGS sequence"/>
</dbReference>
<comment type="caution">
    <text evidence="16">The sequence shown here is derived from an EMBL/GenBank/DDBJ whole genome shotgun (WGS) entry which is preliminary data.</text>
</comment>
<keyword evidence="17" id="KW-1185">Reference proteome</keyword>
<evidence type="ECO:0000256" key="13">
    <source>
        <dbReference type="SAM" id="SignalP"/>
    </source>
</evidence>
<dbReference type="PANTHER" id="PTHR32552:SF81">
    <property type="entry name" value="TONB-DEPENDENT OUTER MEMBRANE RECEPTOR"/>
    <property type="match status" value="1"/>
</dbReference>
<keyword evidence="4" id="KW-0410">Iron transport</keyword>
<protein>
    <submittedName>
        <fullName evidence="16">TonB-dependent receptor</fullName>
    </submittedName>
</protein>
<evidence type="ECO:0000256" key="5">
    <source>
        <dbReference type="ARBA" id="ARBA00022692"/>
    </source>
</evidence>
<evidence type="ECO:0000256" key="7">
    <source>
        <dbReference type="ARBA" id="ARBA00023065"/>
    </source>
</evidence>
<evidence type="ECO:0000259" key="15">
    <source>
        <dbReference type="Pfam" id="PF07715"/>
    </source>
</evidence>
<evidence type="ECO:0000256" key="11">
    <source>
        <dbReference type="PROSITE-ProRule" id="PRU01360"/>
    </source>
</evidence>
<keyword evidence="9 11" id="KW-0472">Membrane</keyword>
<organism evidence="16 17">
    <name type="scientific">Novosphingobium sediminis</name>
    <dbReference type="NCBI Taxonomy" id="707214"/>
    <lineage>
        <taxon>Bacteria</taxon>
        <taxon>Pseudomonadati</taxon>
        <taxon>Pseudomonadota</taxon>
        <taxon>Alphaproteobacteria</taxon>
        <taxon>Sphingomonadales</taxon>
        <taxon>Sphingomonadaceae</taxon>
        <taxon>Novosphingobium</taxon>
    </lineage>
</organism>
<evidence type="ECO:0000313" key="16">
    <source>
        <dbReference type="EMBL" id="GEO01256.1"/>
    </source>
</evidence>
<reference evidence="16 17" key="1">
    <citation type="submission" date="2019-07" db="EMBL/GenBank/DDBJ databases">
        <title>Whole genome shotgun sequence of Novosphingobium sediminis NBRC 106119.</title>
        <authorList>
            <person name="Hosoyama A."/>
            <person name="Uohara A."/>
            <person name="Ohji S."/>
            <person name="Ichikawa N."/>
        </authorList>
    </citation>
    <scope>NUCLEOTIDE SEQUENCE [LARGE SCALE GENOMIC DNA]</scope>
    <source>
        <strain evidence="16 17">NBRC 106119</strain>
    </source>
</reference>
<comment type="similarity">
    <text evidence="11 12">Belongs to the TonB-dependent receptor family.</text>
</comment>
<dbReference type="PROSITE" id="PS52016">
    <property type="entry name" value="TONB_DEPENDENT_REC_3"/>
    <property type="match status" value="1"/>
</dbReference>
<dbReference type="EMBL" id="BJYR01000020">
    <property type="protein sequence ID" value="GEO01256.1"/>
    <property type="molecule type" value="Genomic_DNA"/>
</dbReference>
<keyword evidence="7" id="KW-0406">Ion transport</keyword>
<evidence type="ECO:0000256" key="6">
    <source>
        <dbReference type="ARBA" id="ARBA00023004"/>
    </source>
</evidence>
<evidence type="ECO:0000256" key="9">
    <source>
        <dbReference type="ARBA" id="ARBA00023136"/>
    </source>
</evidence>
<feature type="domain" description="TonB-dependent receptor plug" evidence="15">
    <location>
        <begin position="77"/>
        <end position="185"/>
    </location>
</feature>
<dbReference type="PANTHER" id="PTHR32552">
    <property type="entry name" value="FERRICHROME IRON RECEPTOR-RELATED"/>
    <property type="match status" value="1"/>
</dbReference>
<comment type="subcellular location">
    <subcellularLocation>
        <location evidence="1 11">Cell outer membrane</location>
        <topology evidence="1 11">Multi-pass membrane protein</topology>
    </subcellularLocation>
</comment>
<keyword evidence="3 11" id="KW-1134">Transmembrane beta strand</keyword>
<accession>A0A512ANJ0</accession>
<dbReference type="InterPro" id="IPR012910">
    <property type="entry name" value="Plug_dom"/>
</dbReference>
<dbReference type="InterPro" id="IPR036942">
    <property type="entry name" value="Beta-barrel_TonB_sf"/>
</dbReference>
<dbReference type="Gene3D" id="2.40.170.20">
    <property type="entry name" value="TonB-dependent receptor, beta-barrel domain"/>
    <property type="match status" value="1"/>
</dbReference>
<dbReference type="InterPro" id="IPR000531">
    <property type="entry name" value="Beta-barrel_TonB"/>
</dbReference>
<dbReference type="GO" id="GO:0006826">
    <property type="term" value="P:iron ion transport"/>
    <property type="evidence" value="ECO:0007669"/>
    <property type="project" value="UniProtKB-KW"/>
</dbReference>
<evidence type="ECO:0000256" key="3">
    <source>
        <dbReference type="ARBA" id="ARBA00022452"/>
    </source>
</evidence>
<evidence type="ECO:0000256" key="1">
    <source>
        <dbReference type="ARBA" id="ARBA00004571"/>
    </source>
</evidence>
<dbReference type="Pfam" id="PF07715">
    <property type="entry name" value="Plug"/>
    <property type="match status" value="1"/>
</dbReference>
<sequence>MQHMGRHTDSVRLEFLSGTARVALLAVMVPGALLAASPALAADESAVPPQSGASAETPAASGVEDIIVTARRRSESVQSIPVAVQAISAATVQARDLTSLEKIAAATPQFTVARASNGAGAQLTMRGIGSNATSIGIEQSVAIVVDNVYYGQGRVINEGFFDLARVEILKGPQALFFGKNATAGVIALTTADPGKDREIMARVGYETNARQLFGEAVYSTPLGENWGLRLAVRGSKMFGGYYRNAAGSQSYPTFDVANGFTATSHTAAAAAADQPQEREVIGRATLKYDGGSGLTATLKASGSWNDTIGNGWNYSAVRCPTGATALNPAYKCDGGFKLYQNNFPTDIAQATPYARSNGDLYNTYKSWQVTGTVNYDMQNVTLNSVTNYNWNNNKFGCDCDFLGGGVWATENASYHAFSQELRALTKFDSPVNLMVGGLYQKTKRNFFQAVLFANLENSAAPTGMRYVAYSKESATDGETWSAYGQAIWKILPTFEATAGVRYTHETKKSYFTQPYVNPAVTGIFRPQSAATNGTLTGDQTFNDWSPDVTLSWKPTSDVMVYGAYKTAYKSGGFSNSAINSSLVTNNPSADLAFNPERGRGFEAGIKSTLFNRQLRANITLYSYKYTDLQIDYFNSQVFAYVTYNAGAARSKGVEFELEYAPRAVPGLSLHGTLNYNKARYIDFISPCWSGQSIAAGCSLVVAGQPRQDLSGAPTSSAPEWTATAGVSYETEIGSNLKIGGNIDTRTSSSYLGSSFGDPYTRQDAYAVVDAGLRIGARDDRWQLAVIGKNLGNKFYFIGGGTAPLTGAGTGTNNATLGDIIGYGSMPRTVRLQATIRY</sequence>
<keyword evidence="13" id="KW-0732">Signal</keyword>
<dbReference type="Pfam" id="PF00593">
    <property type="entry name" value="TonB_dep_Rec_b-barrel"/>
    <property type="match status" value="1"/>
</dbReference>
<dbReference type="SUPFAM" id="SSF56935">
    <property type="entry name" value="Porins"/>
    <property type="match status" value="1"/>
</dbReference>
<dbReference type="AlphaFoldDB" id="A0A512ANJ0"/>
<proteinExistence type="inferred from homology"/>
<keyword evidence="5 11" id="KW-0812">Transmembrane</keyword>
<feature type="signal peptide" evidence="13">
    <location>
        <begin position="1"/>
        <end position="41"/>
    </location>
</feature>
<name>A0A512ANJ0_9SPHN</name>
<feature type="domain" description="TonB-dependent receptor-like beta-barrel" evidence="14">
    <location>
        <begin position="304"/>
        <end position="790"/>
    </location>
</feature>
<feature type="chain" id="PRO_5021982520" evidence="13">
    <location>
        <begin position="42"/>
        <end position="837"/>
    </location>
</feature>
<keyword evidence="10 11" id="KW-0998">Cell outer membrane</keyword>
<evidence type="ECO:0000256" key="12">
    <source>
        <dbReference type="RuleBase" id="RU003357"/>
    </source>
</evidence>
<dbReference type="InterPro" id="IPR039426">
    <property type="entry name" value="TonB-dep_rcpt-like"/>
</dbReference>
<dbReference type="GO" id="GO:0009279">
    <property type="term" value="C:cell outer membrane"/>
    <property type="evidence" value="ECO:0007669"/>
    <property type="project" value="UniProtKB-SubCell"/>
</dbReference>
<evidence type="ECO:0000256" key="2">
    <source>
        <dbReference type="ARBA" id="ARBA00022448"/>
    </source>
</evidence>
<evidence type="ECO:0000259" key="14">
    <source>
        <dbReference type="Pfam" id="PF00593"/>
    </source>
</evidence>
<keyword evidence="6" id="KW-0408">Iron</keyword>
<keyword evidence="16" id="KW-0675">Receptor</keyword>
<gene>
    <name evidence="16" type="ORF">NSE01_30880</name>
</gene>
<evidence type="ECO:0000256" key="4">
    <source>
        <dbReference type="ARBA" id="ARBA00022496"/>
    </source>
</evidence>
<evidence type="ECO:0000256" key="10">
    <source>
        <dbReference type="ARBA" id="ARBA00023237"/>
    </source>
</evidence>
<evidence type="ECO:0000313" key="17">
    <source>
        <dbReference type="Proteomes" id="UP000321464"/>
    </source>
</evidence>